<evidence type="ECO:0000313" key="10">
    <source>
        <dbReference type="Proteomes" id="UP000712080"/>
    </source>
</evidence>
<proteinExistence type="inferred from homology"/>
<dbReference type="GO" id="GO:0006508">
    <property type="term" value="P:proteolysis"/>
    <property type="evidence" value="ECO:0007669"/>
    <property type="project" value="UniProtKB-KW"/>
</dbReference>
<keyword evidence="4 5" id="KW-0720">Serine protease</keyword>
<feature type="active site" description="Charge relay system" evidence="5">
    <location>
        <position position="281"/>
    </location>
</feature>
<dbReference type="Pfam" id="PF00082">
    <property type="entry name" value="Peptidase_S8"/>
    <property type="match status" value="1"/>
</dbReference>
<dbReference type="CDD" id="cd07483">
    <property type="entry name" value="Peptidases_S8_Subtilisin_Novo-like"/>
    <property type="match status" value="1"/>
</dbReference>
<feature type="signal peptide" evidence="7">
    <location>
        <begin position="1"/>
        <end position="25"/>
    </location>
</feature>
<gene>
    <name evidence="9" type="ORF">G6047_10420</name>
</gene>
<name>A0A972G0Z8_9FLAO</name>
<evidence type="ECO:0000256" key="2">
    <source>
        <dbReference type="ARBA" id="ARBA00022670"/>
    </source>
</evidence>
<evidence type="ECO:0000256" key="4">
    <source>
        <dbReference type="ARBA" id="ARBA00022825"/>
    </source>
</evidence>
<protein>
    <submittedName>
        <fullName evidence="9">S8 family serine peptidase</fullName>
    </submittedName>
</protein>
<dbReference type="RefSeq" id="WP_169527543.1">
    <property type="nucleotide sequence ID" value="NZ_JAAMPU010000105.1"/>
</dbReference>
<evidence type="ECO:0000256" key="1">
    <source>
        <dbReference type="ARBA" id="ARBA00011073"/>
    </source>
</evidence>
<dbReference type="PRINTS" id="PR00723">
    <property type="entry name" value="SUBTILISIN"/>
</dbReference>
<dbReference type="SUPFAM" id="SSF52743">
    <property type="entry name" value="Subtilisin-like"/>
    <property type="match status" value="1"/>
</dbReference>
<dbReference type="InterPro" id="IPR015500">
    <property type="entry name" value="Peptidase_S8_subtilisin-rel"/>
</dbReference>
<evidence type="ECO:0000256" key="3">
    <source>
        <dbReference type="ARBA" id="ARBA00022801"/>
    </source>
</evidence>
<dbReference type="PROSITE" id="PS00138">
    <property type="entry name" value="SUBTILASE_SER"/>
    <property type="match status" value="1"/>
</dbReference>
<dbReference type="GO" id="GO:0004252">
    <property type="term" value="F:serine-type endopeptidase activity"/>
    <property type="evidence" value="ECO:0007669"/>
    <property type="project" value="UniProtKB-UniRule"/>
</dbReference>
<dbReference type="PROSITE" id="PS51892">
    <property type="entry name" value="SUBTILASE"/>
    <property type="match status" value="1"/>
</dbReference>
<dbReference type="PANTHER" id="PTHR43399:SF4">
    <property type="entry name" value="CELL WALL-ASSOCIATED PROTEASE"/>
    <property type="match status" value="1"/>
</dbReference>
<dbReference type="InterPro" id="IPR036852">
    <property type="entry name" value="Peptidase_S8/S53_dom_sf"/>
</dbReference>
<dbReference type="InterPro" id="IPR017308">
    <property type="entry name" value="Pept_S8_subtilisin_bacteroid"/>
</dbReference>
<organism evidence="9 10">
    <name type="scientific">Flavobacterium silvaticum</name>
    <dbReference type="NCBI Taxonomy" id="1852020"/>
    <lineage>
        <taxon>Bacteria</taxon>
        <taxon>Pseudomonadati</taxon>
        <taxon>Bacteroidota</taxon>
        <taxon>Flavobacteriia</taxon>
        <taxon>Flavobacteriales</taxon>
        <taxon>Flavobacteriaceae</taxon>
        <taxon>Flavobacterium</taxon>
    </lineage>
</organism>
<accession>A0A972G0Z8</accession>
<evidence type="ECO:0000256" key="5">
    <source>
        <dbReference type="PROSITE-ProRule" id="PRU01240"/>
    </source>
</evidence>
<comment type="caution">
    <text evidence="9">The sequence shown here is derived from an EMBL/GenBank/DDBJ whole genome shotgun (WGS) entry which is preliminary data.</text>
</comment>
<feature type="chain" id="PRO_5037812403" evidence="7">
    <location>
        <begin position="26"/>
        <end position="529"/>
    </location>
</feature>
<evidence type="ECO:0000259" key="8">
    <source>
        <dbReference type="Pfam" id="PF00082"/>
    </source>
</evidence>
<dbReference type="PIRSF" id="PIRSF037892">
    <property type="entry name" value="Subtilisin_rel_SRU_0565"/>
    <property type="match status" value="1"/>
</dbReference>
<comment type="similarity">
    <text evidence="1 5 6">Belongs to the peptidase S8 family.</text>
</comment>
<dbReference type="PROSITE" id="PS00136">
    <property type="entry name" value="SUBTILASE_ASP"/>
    <property type="match status" value="1"/>
</dbReference>
<dbReference type="InterPro" id="IPR023827">
    <property type="entry name" value="Peptidase_S8_Asp-AS"/>
</dbReference>
<dbReference type="PANTHER" id="PTHR43399">
    <property type="entry name" value="SUBTILISIN-RELATED"/>
    <property type="match status" value="1"/>
</dbReference>
<feature type="domain" description="Peptidase S8/S53" evidence="8">
    <location>
        <begin position="74"/>
        <end position="486"/>
    </location>
</feature>
<feature type="active site" description="Charge relay system" evidence="5">
    <location>
        <position position="453"/>
    </location>
</feature>
<dbReference type="InterPro" id="IPR023828">
    <property type="entry name" value="Peptidase_S8_Ser-AS"/>
</dbReference>
<sequence>MKKFYSPITLSAVAFAFFIGADATAQVSAKNVTAKKKPLSETDLKRWSDLDLEKDSVPGMSVDRAYEFLKGKKGKTVIVAVVDSGVDIEHEDLQGRIWTNKKEIAGNGKDDDNNGYVDDVNGWNFLGNTVNETLEITRMIKKNDTKAPGYAKMKADYDEQYKEATESLKVIAKILEADATIRKETATENYTADELKALKSNDSTVNAMKPRILNFLNRMSKPEFDKYIQAGKKRYESQVSYNLNVDFDGRKSATGDDPENINAKFYGDNHVYGPDKEDASHGTHCAGIITQIRGNGKGGDGVAENVEIMSVRAVPNGDEYDKDVALAIRYAVDNGAKVINGSFGKSYSPHPEWVFDAIKYAASKDVLIVHAAGNDGHDIDLEDNKNWPNDSEKQATEISDNLITIAALNNTFNESMVAAFSNYGADNVDLFSPGSKIYATIPDNKYDFKQGTSMAAPNVAGVAALIRSYYPSLTASQVKQILMNSGVATDMTLTFGNKHEKRKLAEACRSGKIVNAYNALVMAEKMAKK</sequence>
<keyword evidence="7" id="KW-0732">Signal</keyword>
<keyword evidence="2 5" id="KW-0645">Protease</keyword>
<dbReference type="Proteomes" id="UP000712080">
    <property type="component" value="Unassembled WGS sequence"/>
</dbReference>
<dbReference type="EMBL" id="JAAMPU010000105">
    <property type="protein sequence ID" value="NMH28446.1"/>
    <property type="molecule type" value="Genomic_DNA"/>
</dbReference>
<keyword evidence="10" id="KW-1185">Reference proteome</keyword>
<dbReference type="InterPro" id="IPR034080">
    <property type="entry name" value="Protease_P7-like_dom"/>
</dbReference>
<dbReference type="InterPro" id="IPR051048">
    <property type="entry name" value="Peptidase_S8/S53_subtilisin"/>
</dbReference>
<feature type="active site" description="Charge relay system" evidence="5">
    <location>
        <position position="83"/>
    </location>
</feature>
<evidence type="ECO:0000256" key="7">
    <source>
        <dbReference type="SAM" id="SignalP"/>
    </source>
</evidence>
<evidence type="ECO:0000313" key="9">
    <source>
        <dbReference type="EMBL" id="NMH28446.1"/>
    </source>
</evidence>
<evidence type="ECO:0000256" key="6">
    <source>
        <dbReference type="RuleBase" id="RU003355"/>
    </source>
</evidence>
<reference evidence="9" key="1">
    <citation type="submission" date="2020-02" db="EMBL/GenBank/DDBJ databases">
        <title>Flavobacterium sp. genome.</title>
        <authorList>
            <person name="Jung H.S."/>
            <person name="Baek J.H."/>
            <person name="Jeon C.O."/>
        </authorList>
    </citation>
    <scope>NUCLEOTIDE SEQUENCE</scope>
    <source>
        <strain evidence="9">SE-s28</strain>
    </source>
</reference>
<dbReference type="Gene3D" id="3.40.50.200">
    <property type="entry name" value="Peptidase S8/S53 domain"/>
    <property type="match status" value="2"/>
</dbReference>
<dbReference type="InterPro" id="IPR000209">
    <property type="entry name" value="Peptidase_S8/S53_dom"/>
</dbReference>
<keyword evidence="3 5" id="KW-0378">Hydrolase</keyword>
<dbReference type="AlphaFoldDB" id="A0A972G0Z8"/>